<dbReference type="EMBL" id="JAPEUX010000008">
    <property type="protein sequence ID" value="KAJ4347364.1"/>
    <property type="molecule type" value="Genomic_DNA"/>
</dbReference>
<organism evidence="2 3">
    <name type="scientific">Didymosphaeria variabile</name>
    <dbReference type="NCBI Taxonomy" id="1932322"/>
    <lineage>
        <taxon>Eukaryota</taxon>
        <taxon>Fungi</taxon>
        <taxon>Dikarya</taxon>
        <taxon>Ascomycota</taxon>
        <taxon>Pezizomycotina</taxon>
        <taxon>Dothideomycetes</taxon>
        <taxon>Pleosporomycetidae</taxon>
        <taxon>Pleosporales</taxon>
        <taxon>Massarineae</taxon>
        <taxon>Didymosphaeriaceae</taxon>
        <taxon>Didymosphaeria</taxon>
    </lineage>
</organism>
<protein>
    <submittedName>
        <fullName evidence="2">Uncharacterized protein</fullName>
    </submittedName>
</protein>
<feature type="compositionally biased region" description="Polar residues" evidence="1">
    <location>
        <begin position="79"/>
        <end position="89"/>
    </location>
</feature>
<feature type="region of interest" description="Disordered" evidence="1">
    <location>
        <begin position="37"/>
        <end position="89"/>
    </location>
</feature>
<dbReference type="OrthoDB" id="3915838at2759"/>
<dbReference type="Proteomes" id="UP001140513">
    <property type="component" value="Unassembled WGS sequence"/>
</dbReference>
<comment type="caution">
    <text evidence="2">The sequence shown here is derived from an EMBL/GenBank/DDBJ whole genome shotgun (WGS) entry which is preliminary data.</text>
</comment>
<name>A0A9W8XCU2_9PLEO</name>
<accession>A0A9W8XCU2</accession>
<dbReference type="RefSeq" id="XP_056067164.1">
    <property type="nucleotide sequence ID" value="XM_056220037.1"/>
</dbReference>
<dbReference type="AlphaFoldDB" id="A0A9W8XCU2"/>
<proteinExistence type="predicted"/>
<evidence type="ECO:0000313" key="3">
    <source>
        <dbReference type="Proteomes" id="UP001140513"/>
    </source>
</evidence>
<evidence type="ECO:0000313" key="2">
    <source>
        <dbReference type="EMBL" id="KAJ4347364.1"/>
    </source>
</evidence>
<evidence type="ECO:0000256" key="1">
    <source>
        <dbReference type="SAM" id="MobiDB-lite"/>
    </source>
</evidence>
<keyword evidence="3" id="KW-1185">Reference proteome</keyword>
<gene>
    <name evidence="2" type="ORF">N0V89_011305</name>
</gene>
<sequence>MLWWDAISKAEDKLTAPGTATGIDDSKVSSGRTCTKVAGNARGPIQSQKGSGHDNGNYVHKSTNMGNLASGKVLKGPSKNVNNGIPTHM</sequence>
<dbReference type="GeneID" id="80914835"/>
<reference evidence="2" key="1">
    <citation type="submission" date="2022-10" db="EMBL/GenBank/DDBJ databases">
        <title>Tapping the CABI collections for fungal endophytes: first genome assemblies for Collariella, Neodidymelliopsis, Ascochyta clinopodiicola, Didymella pomorum, Didymosphaeria variabile, Neocosmospora piperis and Neocucurbitaria cava.</title>
        <authorList>
            <person name="Hill R."/>
        </authorList>
    </citation>
    <scope>NUCLEOTIDE SEQUENCE</scope>
    <source>
        <strain evidence="2">IMI 356815</strain>
    </source>
</reference>